<evidence type="ECO:0000256" key="3">
    <source>
        <dbReference type="ARBA" id="ARBA00023002"/>
    </source>
</evidence>
<keyword evidence="5" id="KW-0411">Iron-sulfur</keyword>
<dbReference type="EMBL" id="BDJL01000016">
    <property type="protein sequence ID" value="GAV24701.1"/>
    <property type="molecule type" value="Genomic_DNA"/>
</dbReference>
<name>A0A1L8D0S0_9THEO</name>
<dbReference type="STRING" id="661089.ciss_06340"/>
<comment type="caution">
    <text evidence="7">The sequence shown here is derived from an EMBL/GenBank/DDBJ whole genome shotgun (WGS) entry which is preliminary data.</text>
</comment>
<keyword evidence="4" id="KW-0408">Iron</keyword>
<dbReference type="Pfam" id="PF13183">
    <property type="entry name" value="Fer4_8"/>
    <property type="match status" value="1"/>
</dbReference>
<reference evidence="8" key="1">
    <citation type="submission" date="2016-12" db="EMBL/GenBank/DDBJ databases">
        <title>Draft Genome Sequences od Carboxydothermus pertinax and islandicus, Hydrogenogenic Carboxydotrophic Bacteria.</title>
        <authorList>
            <person name="Fukuyama Y."/>
            <person name="Ohmae K."/>
            <person name="Yoneda Y."/>
            <person name="Yoshida T."/>
            <person name="Sako Y."/>
        </authorList>
    </citation>
    <scope>NUCLEOTIDE SEQUENCE [LARGE SCALE GENOMIC DNA]</scope>
    <source>
        <strain evidence="8">SET</strain>
    </source>
</reference>
<dbReference type="RefSeq" id="WP_075864883.1">
    <property type="nucleotide sequence ID" value="NZ_BDJL01000016.1"/>
</dbReference>
<evidence type="ECO:0000259" key="6">
    <source>
        <dbReference type="PROSITE" id="PS51379"/>
    </source>
</evidence>
<organism evidence="7 8">
    <name type="scientific">Carboxydothermus islandicus</name>
    <dbReference type="NCBI Taxonomy" id="661089"/>
    <lineage>
        <taxon>Bacteria</taxon>
        <taxon>Bacillati</taxon>
        <taxon>Bacillota</taxon>
        <taxon>Clostridia</taxon>
        <taxon>Thermoanaerobacterales</taxon>
        <taxon>Thermoanaerobacteraceae</taxon>
        <taxon>Carboxydothermus</taxon>
    </lineage>
</organism>
<evidence type="ECO:0000256" key="5">
    <source>
        <dbReference type="ARBA" id="ARBA00023014"/>
    </source>
</evidence>
<dbReference type="AlphaFoldDB" id="A0A1L8D0S0"/>
<dbReference type="InterPro" id="IPR051460">
    <property type="entry name" value="HdrC_iron-sulfur_subunit"/>
</dbReference>
<feature type="domain" description="4Fe-4S ferredoxin-type" evidence="6">
    <location>
        <begin position="55"/>
        <end position="84"/>
    </location>
</feature>
<dbReference type="GO" id="GO:0046872">
    <property type="term" value="F:metal ion binding"/>
    <property type="evidence" value="ECO:0007669"/>
    <property type="project" value="UniProtKB-KW"/>
</dbReference>
<dbReference type="Proteomes" id="UP000187338">
    <property type="component" value="Unassembled WGS sequence"/>
</dbReference>
<keyword evidence="8" id="KW-1185">Reference proteome</keyword>
<dbReference type="GO" id="GO:0005886">
    <property type="term" value="C:plasma membrane"/>
    <property type="evidence" value="ECO:0007669"/>
    <property type="project" value="TreeGrafter"/>
</dbReference>
<dbReference type="PANTHER" id="PTHR43255:SF1">
    <property type="entry name" value="IRON-SULFUR-BINDING OXIDOREDUCTASE FADF-RELATED"/>
    <property type="match status" value="1"/>
</dbReference>
<dbReference type="PROSITE" id="PS51379">
    <property type="entry name" value="4FE4S_FER_2"/>
    <property type="match status" value="2"/>
</dbReference>
<keyword evidence="1" id="KW-0004">4Fe-4S</keyword>
<feature type="domain" description="4Fe-4S ferredoxin-type" evidence="6">
    <location>
        <begin position="11"/>
        <end position="42"/>
    </location>
</feature>
<proteinExistence type="predicted"/>
<dbReference type="GO" id="GO:0051539">
    <property type="term" value="F:4 iron, 4 sulfur cluster binding"/>
    <property type="evidence" value="ECO:0007669"/>
    <property type="project" value="UniProtKB-KW"/>
</dbReference>
<dbReference type="PROSITE" id="PS00198">
    <property type="entry name" value="4FE4S_FER_1"/>
    <property type="match status" value="1"/>
</dbReference>
<dbReference type="GO" id="GO:0016491">
    <property type="term" value="F:oxidoreductase activity"/>
    <property type="evidence" value="ECO:0007669"/>
    <property type="project" value="UniProtKB-KW"/>
</dbReference>
<protein>
    <recommendedName>
        <fullName evidence="6">4Fe-4S ferredoxin-type domain-containing protein</fullName>
    </recommendedName>
</protein>
<dbReference type="SUPFAM" id="SSF46548">
    <property type="entry name" value="alpha-helical ferredoxin"/>
    <property type="match status" value="1"/>
</dbReference>
<dbReference type="OrthoDB" id="9794954at2"/>
<evidence type="ECO:0000256" key="2">
    <source>
        <dbReference type="ARBA" id="ARBA00022723"/>
    </source>
</evidence>
<dbReference type="InterPro" id="IPR017896">
    <property type="entry name" value="4Fe4S_Fe-S-bd"/>
</dbReference>
<evidence type="ECO:0000256" key="1">
    <source>
        <dbReference type="ARBA" id="ARBA00022485"/>
    </source>
</evidence>
<dbReference type="Gene3D" id="1.10.1060.10">
    <property type="entry name" value="Alpha-helical ferredoxin"/>
    <property type="match status" value="1"/>
</dbReference>
<evidence type="ECO:0000313" key="8">
    <source>
        <dbReference type="Proteomes" id="UP000187338"/>
    </source>
</evidence>
<gene>
    <name evidence="7" type="ORF">ciss_06340</name>
</gene>
<keyword evidence="3" id="KW-0560">Oxidoreductase</keyword>
<dbReference type="PANTHER" id="PTHR43255">
    <property type="entry name" value="IRON-SULFUR-BINDING OXIDOREDUCTASE FADF-RELATED-RELATED"/>
    <property type="match status" value="1"/>
</dbReference>
<keyword evidence="2" id="KW-0479">Metal-binding</keyword>
<accession>A0A1L8D0S0</accession>
<sequence>MAYNTLTMEIAELSHQPVSRCFQCQKCSLGCPVAEEMDYLPHQVVDLINKNLTEKLIGSNASWICVSCKTCVQRCPNGIDIGAIHDALKNIHFQQKLPVGVKAVADFYESFLDTVYDYGRAYELGMIVKHKLKTKNFTQDMKMGLQMFLKGKIKIAPHKINKIWEVKNLFSSVKGSE</sequence>
<dbReference type="InterPro" id="IPR017900">
    <property type="entry name" value="4Fe4S_Fe_S_CS"/>
</dbReference>
<dbReference type="InterPro" id="IPR009051">
    <property type="entry name" value="Helical_ferredxn"/>
</dbReference>
<evidence type="ECO:0000313" key="7">
    <source>
        <dbReference type="EMBL" id="GAV24701.1"/>
    </source>
</evidence>
<evidence type="ECO:0000256" key="4">
    <source>
        <dbReference type="ARBA" id="ARBA00023004"/>
    </source>
</evidence>